<protein>
    <submittedName>
        <fullName evidence="1">Uncharacterized protein</fullName>
    </submittedName>
</protein>
<evidence type="ECO:0000313" key="2">
    <source>
        <dbReference type="Proteomes" id="UP000198226"/>
    </source>
</evidence>
<name>A0A109IK95_9ACTN</name>
<dbReference type="AlphaFoldDB" id="A0A109IK95"/>
<evidence type="ECO:0000313" key="1">
    <source>
        <dbReference type="EMBL" id="SCG41904.1"/>
    </source>
</evidence>
<keyword evidence="2" id="KW-1185">Reference proteome</keyword>
<dbReference type="EMBL" id="LT607752">
    <property type="protein sequence ID" value="SCG41904.1"/>
    <property type="molecule type" value="Genomic_DNA"/>
</dbReference>
<dbReference type="RefSeq" id="WP_067308313.1">
    <property type="nucleotide sequence ID" value="NZ_LRMV01000063.1"/>
</dbReference>
<proteinExistence type="predicted"/>
<dbReference type="OrthoDB" id="10016256at2"/>
<sequence>MTESTDRSLRLSDLVEEVVRTAAPQETALLPEVTAAWLAGDLGEPVRVGRWRGGRIGVGLDDGLLVTVVFPVLTAALSRMPAPGAERGRRRRWQRLRRHPRVDAPVARELPARADAVRAAVLAVGPVVGVSPRRCRLIADAAYAVLLRHRSGGGS</sequence>
<dbReference type="Proteomes" id="UP000198226">
    <property type="component" value="Chromosome I"/>
</dbReference>
<gene>
    <name evidence="1" type="ORF">GA0070623_0835</name>
</gene>
<reference evidence="2" key="1">
    <citation type="submission" date="2016-06" db="EMBL/GenBank/DDBJ databases">
        <authorList>
            <person name="Varghese N."/>
            <person name="Submissions Spin"/>
        </authorList>
    </citation>
    <scope>NUCLEOTIDE SEQUENCE [LARGE SCALE GENOMIC DNA]</scope>
    <source>
        <strain evidence="2">DSM 44983</strain>
    </source>
</reference>
<organism evidence="1 2">
    <name type="scientific">Micromonospora rifamycinica</name>
    <dbReference type="NCBI Taxonomy" id="291594"/>
    <lineage>
        <taxon>Bacteria</taxon>
        <taxon>Bacillati</taxon>
        <taxon>Actinomycetota</taxon>
        <taxon>Actinomycetes</taxon>
        <taxon>Micromonosporales</taxon>
        <taxon>Micromonosporaceae</taxon>
        <taxon>Micromonospora</taxon>
    </lineage>
</organism>
<accession>A0A109IK95</accession>